<keyword evidence="2" id="KW-1185">Reference proteome</keyword>
<dbReference type="AlphaFoldDB" id="A0A1R1XQM6"/>
<dbReference type="EMBL" id="LSSN01002194">
    <property type="protein sequence ID" value="OMJ16906.1"/>
    <property type="molecule type" value="Genomic_DNA"/>
</dbReference>
<dbReference type="Proteomes" id="UP000187283">
    <property type="component" value="Unassembled WGS sequence"/>
</dbReference>
<sequence length="72" mass="7932">MKPGWVYQLCAGAGAADQIYELETAKFLDGIRVARSLILESISDLPAPLNQYPVGMDLLERRSGVGLTKNFY</sequence>
<gene>
    <name evidence="1" type="ORF">AYI70_g6298</name>
</gene>
<proteinExistence type="predicted"/>
<protein>
    <submittedName>
        <fullName evidence="1">Uncharacterized protein</fullName>
    </submittedName>
</protein>
<comment type="caution">
    <text evidence="1">The sequence shown here is derived from an EMBL/GenBank/DDBJ whole genome shotgun (WGS) entry which is preliminary data.</text>
</comment>
<organism evidence="1 2">
    <name type="scientific">Smittium culicis</name>
    <dbReference type="NCBI Taxonomy" id="133412"/>
    <lineage>
        <taxon>Eukaryota</taxon>
        <taxon>Fungi</taxon>
        <taxon>Fungi incertae sedis</taxon>
        <taxon>Zoopagomycota</taxon>
        <taxon>Kickxellomycotina</taxon>
        <taxon>Harpellomycetes</taxon>
        <taxon>Harpellales</taxon>
        <taxon>Legeriomycetaceae</taxon>
        <taxon>Smittium</taxon>
    </lineage>
</organism>
<name>A0A1R1XQM6_9FUNG</name>
<evidence type="ECO:0000313" key="1">
    <source>
        <dbReference type="EMBL" id="OMJ16906.1"/>
    </source>
</evidence>
<evidence type="ECO:0000313" key="2">
    <source>
        <dbReference type="Proteomes" id="UP000187283"/>
    </source>
</evidence>
<dbReference type="OrthoDB" id="5585372at2759"/>
<accession>A0A1R1XQM6</accession>
<reference evidence="1 2" key="1">
    <citation type="submission" date="2017-01" db="EMBL/GenBank/DDBJ databases">
        <authorList>
            <person name="Mah S.A."/>
            <person name="Swanson W.J."/>
            <person name="Moy G.W."/>
            <person name="Vacquier V.D."/>
        </authorList>
    </citation>
    <scope>NUCLEOTIDE SEQUENCE [LARGE SCALE GENOMIC DNA]</scope>
    <source>
        <strain evidence="1 2">GSMNP</strain>
    </source>
</reference>